<dbReference type="InterPro" id="IPR023796">
    <property type="entry name" value="Serpin_dom"/>
</dbReference>
<dbReference type="Gene3D" id="2.30.39.10">
    <property type="entry name" value="Alpha-1-antitrypsin, domain 1"/>
    <property type="match status" value="1"/>
</dbReference>
<accession>A0A7J7ZR21</accession>
<protein>
    <submittedName>
        <fullName evidence="3">Serpin family E member 3</fullName>
    </submittedName>
</protein>
<dbReference type="Proteomes" id="UP000585614">
    <property type="component" value="Unassembled WGS sequence"/>
</dbReference>
<evidence type="ECO:0000313" key="4">
    <source>
        <dbReference type="Proteomes" id="UP000585614"/>
    </source>
</evidence>
<proteinExistence type="predicted"/>
<comment type="caution">
    <text evidence="3">The sequence shown here is derived from an EMBL/GenBank/DDBJ whole genome shotgun (WGS) entry which is preliminary data.</text>
</comment>
<evidence type="ECO:0000259" key="2">
    <source>
        <dbReference type="Pfam" id="PF00079"/>
    </source>
</evidence>
<dbReference type="InterPro" id="IPR042178">
    <property type="entry name" value="Serpin_sf_1"/>
</dbReference>
<dbReference type="Gene3D" id="3.30.497.10">
    <property type="entry name" value="Antithrombin, subunit I, domain 2"/>
    <property type="match status" value="1"/>
</dbReference>
<keyword evidence="1" id="KW-0732">Signal</keyword>
<gene>
    <name evidence="3" type="ORF">mRhiFer1_015108</name>
</gene>
<organism evidence="3 4">
    <name type="scientific">Rhinolophus ferrumequinum</name>
    <name type="common">Greater horseshoe bat</name>
    <dbReference type="NCBI Taxonomy" id="59479"/>
    <lineage>
        <taxon>Eukaryota</taxon>
        <taxon>Metazoa</taxon>
        <taxon>Chordata</taxon>
        <taxon>Craniata</taxon>
        <taxon>Vertebrata</taxon>
        <taxon>Euteleostomi</taxon>
        <taxon>Mammalia</taxon>
        <taxon>Eutheria</taxon>
        <taxon>Laurasiatheria</taxon>
        <taxon>Chiroptera</taxon>
        <taxon>Yinpterochiroptera</taxon>
        <taxon>Rhinolophoidea</taxon>
        <taxon>Rhinolophidae</taxon>
        <taxon>Rhinolophinae</taxon>
        <taxon>Rhinolophus</taxon>
    </lineage>
</organism>
<dbReference type="PANTHER" id="PTHR11461:SF129">
    <property type="entry name" value="SERPIN E3"/>
    <property type="match status" value="1"/>
</dbReference>
<evidence type="ECO:0000313" key="3">
    <source>
        <dbReference type="EMBL" id="KAF6376732.1"/>
    </source>
</evidence>
<dbReference type="GO" id="GO:0004867">
    <property type="term" value="F:serine-type endopeptidase inhibitor activity"/>
    <property type="evidence" value="ECO:0007669"/>
    <property type="project" value="InterPro"/>
</dbReference>
<dbReference type="InterPro" id="IPR036186">
    <property type="entry name" value="Serpin_sf"/>
</dbReference>
<feature type="chain" id="PRO_5029621300" evidence="1">
    <location>
        <begin position="21"/>
        <end position="272"/>
    </location>
</feature>
<dbReference type="InterPro" id="IPR000215">
    <property type="entry name" value="Serpin_fam"/>
</dbReference>
<dbReference type="PANTHER" id="PTHR11461">
    <property type="entry name" value="SERINE PROTEASE INHIBITOR, SERPIN"/>
    <property type="match status" value="1"/>
</dbReference>
<name>A0A7J7ZR21_RHIFE</name>
<evidence type="ECO:0000256" key="1">
    <source>
        <dbReference type="SAM" id="SignalP"/>
    </source>
</evidence>
<sequence length="272" mass="29892">MRPLLFTLFLLHSCLREGNSNLPEDLTLLKTDFALRLYQSVAEDRNGTNVVISPARVTIPLEMLEFGAQGNTGWQLAESPGYTTQDQTVRQFLHAINAKLPNSRQGTKMELACTLFVQAGMSLSPCFLEQVSWWGNCSLEPANLSEPNSTTVQTEDWASRQSAGKRKIVHLDEDMSGEGPGGWTWDRGGAAFAQLVLVGTMSFQSAWWQRFSSTDTQLLPFTCAQGFVLQVPVKYQMAEVSYGQYQEPVGHQTEALALAYLGSAESTPGAAS</sequence>
<feature type="domain" description="Serpin" evidence="2">
    <location>
        <begin position="31"/>
        <end position="263"/>
    </location>
</feature>
<dbReference type="AlphaFoldDB" id="A0A7J7ZR21"/>
<dbReference type="InterPro" id="IPR042185">
    <property type="entry name" value="Serpin_sf_2"/>
</dbReference>
<dbReference type="EMBL" id="JACAGC010000003">
    <property type="protein sequence ID" value="KAF6376732.1"/>
    <property type="molecule type" value="Genomic_DNA"/>
</dbReference>
<reference evidence="3 4" key="1">
    <citation type="journal article" date="2020" name="Nature">
        <title>Six reference-quality genomes reveal evolution of bat adaptations.</title>
        <authorList>
            <person name="Jebb D."/>
            <person name="Huang Z."/>
            <person name="Pippel M."/>
            <person name="Hughes G.M."/>
            <person name="Lavrichenko K."/>
            <person name="Devanna P."/>
            <person name="Winkler S."/>
            <person name="Jermiin L.S."/>
            <person name="Skirmuntt E.C."/>
            <person name="Katzourakis A."/>
            <person name="Burkitt-Gray L."/>
            <person name="Ray D.A."/>
            <person name="Sullivan K.A.M."/>
            <person name="Roscito J.G."/>
            <person name="Kirilenko B.M."/>
            <person name="Davalos L.M."/>
            <person name="Corthals A.P."/>
            <person name="Power M.L."/>
            <person name="Jones G."/>
            <person name="Ransome R.D."/>
            <person name="Dechmann D.K.N."/>
            <person name="Locatelli A.G."/>
            <person name="Puechmaille S.J."/>
            <person name="Fedrigo O."/>
            <person name="Jarvis E.D."/>
            <person name="Hiller M."/>
            <person name="Vernes S.C."/>
            <person name="Myers E.W."/>
            <person name="Teeling E.C."/>
        </authorList>
    </citation>
    <scope>NUCLEOTIDE SEQUENCE [LARGE SCALE GENOMIC DNA]</scope>
    <source>
        <strain evidence="3">MRhiFer1</strain>
        <tissue evidence="3">Lung</tissue>
    </source>
</reference>
<feature type="signal peptide" evidence="1">
    <location>
        <begin position="1"/>
        <end position="20"/>
    </location>
</feature>
<dbReference type="Pfam" id="PF00079">
    <property type="entry name" value="Serpin"/>
    <property type="match status" value="1"/>
</dbReference>
<dbReference type="SUPFAM" id="SSF56574">
    <property type="entry name" value="Serpins"/>
    <property type="match status" value="1"/>
</dbReference>
<dbReference type="GO" id="GO:0005615">
    <property type="term" value="C:extracellular space"/>
    <property type="evidence" value="ECO:0007669"/>
    <property type="project" value="InterPro"/>
</dbReference>